<dbReference type="RefSeq" id="WP_006673611.1">
    <property type="nucleotide sequence ID" value="NZ_AOMA01000135.1"/>
</dbReference>
<name>M0LKG4_9EURY</name>
<dbReference type="AlphaFoldDB" id="M0LKG4"/>
<dbReference type="STRING" id="1227454.C446_13549"/>
<keyword evidence="3" id="KW-1185">Reference proteome</keyword>
<gene>
    <name evidence="2" type="ORF">C446_13549</name>
</gene>
<dbReference type="Proteomes" id="UP000011607">
    <property type="component" value="Unassembled WGS sequence"/>
</dbReference>
<sequence length="134" mass="14391">MGDDDHPYAFAGGGDGGIPAQPDSFDHVTDGDREQLRSIFGDEWQDCLTPYGATKLLSTLAEQRAKQPDPIEDGEPCPVCGDPIVNAHDAMEGFEGETLAVEKVCVVEFPDHSVIHFADEQVGQTLEDSGGEET</sequence>
<evidence type="ECO:0000313" key="3">
    <source>
        <dbReference type="Proteomes" id="UP000011607"/>
    </source>
</evidence>
<feature type="region of interest" description="Disordered" evidence="1">
    <location>
        <begin position="1"/>
        <end position="24"/>
    </location>
</feature>
<organism evidence="2 3">
    <name type="scientific">Halobiforma nitratireducens JCM 10879</name>
    <dbReference type="NCBI Taxonomy" id="1227454"/>
    <lineage>
        <taxon>Archaea</taxon>
        <taxon>Methanobacteriati</taxon>
        <taxon>Methanobacteriota</taxon>
        <taxon>Stenosarchaea group</taxon>
        <taxon>Halobacteria</taxon>
        <taxon>Halobacteriales</taxon>
        <taxon>Natrialbaceae</taxon>
        <taxon>Halobiforma</taxon>
    </lineage>
</organism>
<comment type="caution">
    <text evidence="2">The sequence shown here is derived from an EMBL/GenBank/DDBJ whole genome shotgun (WGS) entry which is preliminary data.</text>
</comment>
<reference evidence="2 3" key="1">
    <citation type="journal article" date="2014" name="PLoS Genet.">
        <title>Phylogenetically driven sequencing of extremely halophilic archaea reveals strategies for static and dynamic osmo-response.</title>
        <authorList>
            <person name="Becker E.A."/>
            <person name="Seitzer P.M."/>
            <person name="Tritt A."/>
            <person name="Larsen D."/>
            <person name="Krusor M."/>
            <person name="Yao A.I."/>
            <person name="Wu D."/>
            <person name="Madern D."/>
            <person name="Eisen J.A."/>
            <person name="Darling A.E."/>
            <person name="Facciotti M.T."/>
        </authorList>
    </citation>
    <scope>NUCLEOTIDE SEQUENCE [LARGE SCALE GENOMIC DNA]</scope>
    <source>
        <strain evidence="2 3">JCM 10879</strain>
    </source>
</reference>
<evidence type="ECO:0000256" key="1">
    <source>
        <dbReference type="SAM" id="MobiDB-lite"/>
    </source>
</evidence>
<protein>
    <submittedName>
        <fullName evidence="2">Uncharacterized protein</fullName>
    </submittedName>
</protein>
<evidence type="ECO:0000313" key="2">
    <source>
        <dbReference type="EMBL" id="EMA34117.1"/>
    </source>
</evidence>
<dbReference type="EMBL" id="AOMA01000135">
    <property type="protein sequence ID" value="EMA34117.1"/>
    <property type="molecule type" value="Genomic_DNA"/>
</dbReference>
<proteinExistence type="predicted"/>
<accession>M0LKG4</accession>